<dbReference type="PRINTS" id="PR00032">
    <property type="entry name" value="HTHARAC"/>
</dbReference>
<proteinExistence type="predicted"/>
<dbReference type="EMBL" id="WNME01000006">
    <property type="protein sequence ID" value="MUB63729.1"/>
    <property type="molecule type" value="Genomic_DNA"/>
</dbReference>
<dbReference type="InterPro" id="IPR018060">
    <property type="entry name" value="HTH_AraC"/>
</dbReference>
<dbReference type="InterPro" id="IPR020449">
    <property type="entry name" value="Tscrpt_reg_AraC-type_HTH"/>
</dbReference>
<dbReference type="SMART" id="SM00342">
    <property type="entry name" value="HTH_ARAC"/>
    <property type="match status" value="1"/>
</dbReference>
<dbReference type="InterPro" id="IPR014710">
    <property type="entry name" value="RmlC-like_jellyroll"/>
</dbReference>
<dbReference type="GO" id="GO:0043565">
    <property type="term" value="F:sequence-specific DNA binding"/>
    <property type="evidence" value="ECO:0007669"/>
    <property type="project" value="InterPro"/>
</dbReference>
<evidence type="ECO:0000313" key="8">
    <source>
        <dbReference type="Proteomes" id="UP001055091"/>
    </source>
</evidence>
<reference evidence="6 7" key="1">
    <citation type="submission" date="2019-09" db="EMBL/GenBank/DDBJ databases">
        <title>Draft genome sequencing of Hungatella hathewayi 123Y-2.</title>
        <authorList>
            <person name="Lv Q."/>
            <person name="Li S."/>
        </authorList>
    </citation>
    <scope>NUCLEOTIDE SEQUENCE [LARGE SCALE GENOMIC DNA]</scope>
    <source>
        <strain evidence="6 7">123Y-2</strain>
    </source>
</reference>
<evidence type="ECO:0000256" key="3">
    <source>
        <dbReference type="ARBA" id="ARBA00023163"/>
    </source>
</evidence>
<accession>A0A174QDB6</accession>
<dbReference type="Pfam" id="PF02311">
    <property type="entry name" value="AraC_binding"/>
    <property type="match status" value="1"/>
</dbReference>
<keyword evidence="1" id="KW-0805">Transcription regulation</keyword>
<evidence type="ECO:0000313" key="6">
    <source>
        <dbReference type="EMBL" id="MUB63729.1"/>
    </source>
</evidence>
<dbReference type="InterPro" id="IPR003313">
    <property type="entry name" value="AraC-bd"/>
</dbReference>
<organism evidence="5 8">
    <name type="scientific">Hungatella hathewayi</name>
    <dbReference type="NCBI Taxonomy" id="154046"/>
    <lineage>
        <taxon>Bacteria</taxon>
        <taxon>Bacillati</taxon>
        <taxon>Bacillota</taxon>
        <taxon>Clostridia</taxon>
        <taxon>Lachnospirales</taxon>
        <taxon>Lachnospiraceae</taxon>
        <taxon>Hungatella</taxon>
    </lineage>
</organism>
<evidence type="ECO:0000313" key="7">
    <source>
        <dbReference type="Proteomes" id="UP000434223"/>
    </source>
</evidence>
<dbReference type="RefSeq" id="WP_022030799.1">
    <property type="nucleotide sequence ID" value="NZ_BQNJ01000002.1"/>
</dbReference>
<keyword evidence="3" id="KW-0804">Transcription</keyword>
<evidence type="ECO:0000313" key="5">
    <source>
        <dbReference type="EMBL" id="GKH04323.1"/>
    </source>
</evidence>
<evidence type="ECO:0000256" key="2">
    <source>
        <dbReference type="ARBA" id="ARBA00023125"/>
    </source>
</evidence>
<dbReference type="Gene3D" id="1.10.10.60">
    <property type="entry name" value="Homeodomain-like"/>
    <property type="match status" value="2"/>
</dbReference>
<sequence>MHHLMLPCSRPLTFLSCGQLVKNKNFLHPKRCLDSFVLIYILKGTLNISQYGVQYRLEPNQFILLHAETEHYGWQESSEYLHYYWVHFHVPEPPVYINQTEYPSEISQALPEKYIVPETGTLTHGKRVPLLFSQLLDISMRRYPASEYLLHYSLTALLLELAGEFSSRLLAPKEDPLHIYRIQDWIRRNFQQAITVAQIAEIFHYNPDYLSSSYKKLTGTTLTQYINSVRIESAKNLLTSTDFTLKEIAFYCGFSDEKYFFKVFKQYEDMTPSEFKGAFFKKKEVSQ</sequence>
<reference evidence="5" key="2">
    <citation type="submission" date="2022-01" db="EMBL/GenBank/DDBJ databases">
        <title>Novel bile acid biosynthetic pathways are enriched in the microbiome of centenarians.</title>
        <authorList>
            <person name="Sato Y."/>
            <person name="Atarashi K."/>
            <person name="Plichta R.D."/>
            <person name="Arai Y."/>
            <person name="Sasajima S."/>
            <person name="Kearney M.S."/>
            <person name="Suda W."/>
            <person name="Takeshita K."/>
            <person name="Sasaki T."/>
            <person name="Okamoto S."/>
            <person name="Skelly N.A."/>
            <person name="Okamura Y."/>
            <person name="Vlamakis H."/>
            <person name="Li Y."/>
            <person name="Tanoue T."/>
            <person name="Takei H."/>
            <person name="Nittono H."/>
            <person name="Narushima S."/>
            <person name="Irie J."/>
            <person name="Itoh H."/>
            <person name="Moriya K."/>
            <person name="Sugiura Y."/>
            <person name="Suematsu M."/>
            <person name="Moritoki N."/>
            <person name="Shibata S."/>
            <person name="Littman R.D."/>
            <person name="Fischbach A.M."/>
            <person name="Uwamino Y."/>
            <person name="Inoue T."/>
            <person name="Honda A."/>
            <person name="Hattori M."/>
            <person name="Murai T."/>
            <person name="Xavier J.R."/>
            <person name="Hirose N."/>
            <person name="Honda K."/>
        </authorList>
    </citation>
    <scope>NUCLEOTIDE SEQUENCE</scope>
    <source>
        <strain evidence="5">CE91-St55</strain>
    </source>
</reference>
<dbReference type="Proteomes" id="UP001055091">
    <property type="component" value="Unassembled WGS sequence"/>
</dbReference>
<name>A0A174QDB6_9FIRM</name>
<evidence type="ECO:0000259" key="4">
    <source>
        <dbReference type="PROSITE" id="PS01124"/>
    </source>
</evidence>
<evidence type="ECO:0000256" key="1">
    <source>
        <dbReference type="ARBA" id="ARBA00023015"/>
    </source>
</evidence>
<dbReference type="Proteomes" id="UP000434223">
    <property type="component" value="Unassembled WGS sequence"/>
</dbReference>
<dbReference type="PROSITE" id="PS00041">
    <property type="entry name" value="HTH_ARAC_FAMILY_1"/>
    <property type="match status" value="1"/>
</dbReference>
<dbReference type="OrthoDB" id="1410840at2"/>
<dbReference type="InterPro" id="IPR018062">
    <property type="entry name" value="HTH_AraC-typ_CS"/>
</dbReference>
<dbReference type="PANTHER" id="PTHR43280">
    <property type="entry name" value="ARAC-FAMILY TRANSCRIPTIONAL REGULATOR"/>
    <property type="match status" value="1"/>
</dbReference>
<keyword evidence="2" id="KW-0238">DNA-binding</keyword>
<dbReference type="InterPro" id="IPR037923">
    <property type="entry name" value="HTH-like"/>
</dbReference>
<dbReference type="EMBL" id="BQNJ01000002">
    <property type="protein sequence ID" value="GKH04323.1"/>
    <property type="molecule type" value="Genomic_DNA"/>
</dbReference>
<dbReference type="SUPFAM" id="SSF51215">
    <property type="entry name" value="Regulatory protein AraC"/>
    <property type="match status" value="1"/>
</dbReference>
<dbReference type="Pfam" id="PF12833">
    <property type="entry name" value="HTH_18"/>
    <property type="match status" value="1"/>
</dbReference>
<dbReference type="Gene3D" id="2.60.120.10">
    <property type="entry name" value="Jelly Rolls"/>
    <property type="match status" value="1"/>
</dbReference>
<comment type="caution">
    <text evidence="5">The sequence shown here is derived from an EMBL/GenBank/DDBJ whole genome shotgun (WGS) entry which is preliminary data.</text>
</comment>
<dbReference type="PANTHER" id="PTHR43280:SF2">
    <property type="entry name" value="HTH-TYPE TRANSCRIPTIONAL REGULATOR EXSA"/>
    <property type="match status" value="1"/>
</dbReference>
<dbReference type="AlphaFoldDB" id="A0A174QDB6"/>
<dbReference type="SUPFAM" id="SSF46689">
    <property type="entry name" value="Homeodomain-like"/>
    <property type="match status" value="2"/>
</dbReference>
<feature type="domain" description="HTH araC/xylS-type" evidence="4">
    <location>
        <begin position="180"/>
        <end position="278"/>
    </location>
</feature>
<dbReference type="GO" id="GO:0003700">
    <property type="term" value="F:DNA-binding transcription factor activity"/>
    <property type="evidence" value="ECO:0007669"/>
    <property type="project" value="InterPro"/>
</dbReference>
<dbReference type="PROSITE" id="PS01124">
    <property type="entry name" value="HTH_ARAC_FAMILY_2"/>
    <property type="match status" value="1"/>
</dbReference>
<gene>
    <name evidence="5" type="primary">yisR</name>
    <name evidence="5" type="ORF">CE91St55_63040</name>
    <name evidence="6" type="ORF">GNE07_11750</name>
</gene>
<protein>
    <submittedName>
        <fullName evidence="5">HTH-type transcriptional regulator YisR</fullName>
    </submittedName>
    <submittedName>
        <fullName evidence="6">Helix-turn-helix domain-containing protein</fullName>
    </submittedName>
</protein>
<dbReference type="InterPro" id="IPR009057">
    <property type="entry name" value="Homeodomain-like_sf"/>
</dbReference>